<sequence length="98" mass="10610">MACCACARRGRRNEDDSPPAGRVITSWAQLRSGSANPDEAEETARLTSNSEFPLSQLPERRSDEDAERGIPNPVGHHPVSGPPSAYDSEGSQVEVHRV</sequence>
<accession>A0A2G8SQU7</accession>
<gene>
    <name evidence="2" type="ORF">GSI_01608</name>
</gene>
<dbReference type="Proteomes" id="UP000230002">
    <property type="component" value="Unassembled WGS sequence"/>
</dbReference>
<proteinExistence type="predicted"/>
<dbReference type="EMBL" id="AYKW01000002">
    <property type="protein sequence ID" value="PIL35948.1"/>
    <property type="molecule type" value="Genomic_DNA"/>
</dbReference>
<keyword evidence="3" id="KW-1185">Reference proteome</keyword>
<evidence type="ECO:0000313" key="3">
    <source>
        <dbReference type="Proteomes" id="UP000230002"/>
    </source>
</evidence>
<feature type="region of interest" description="Disordered" evidence="1">
    <location>
        <begin position="1"/>
        <end position="98"/>
    </location>
</feature>
<feature type="compositionally biased region" description="Polar residues" evidence="1">
    <location>
        <begin position="26"/>
        <end position="35"/>
    </location>
</feature>
<name>A0A2G8SQU7_9APHY</name>
<dbReference type="AlphaFoldDB" id="A0A2G8SQU7"/>
<evidence type="ECO:0000313" key="2">
    <source>
        <dbReference type="EMBL" id="PIL35948.1"/>
    </source>
</evidence>
<reference evidence="2 3" key="1">
    <citation type="journal article" date="2015" name="Sci. Rep.">
        <title>Chromosome-level genome map provides insights into diverse defense mechanisms in the medicinal fungus Ganoderma sinense.</title>
        <authorList>
            <person name="Zhu Y."/>
            <person name="Xu J."/>
            <person name="Sun C."/>
            <person name="Zhou S."/>
            <person name="Xu H."/>
            <person name="Nelson D.R."/>
            <person name="Qian J."/>
            <person name="Song J."/>
            <person name="Luo H."/>
            <person name="Xiang L."/>
            <person name="Li Y."/>
            <person name="Xu Z."/>
            <person name="Ji A."/>
            <person name="Wang L."/>
            <person name="Lu S."/>
            <person name="Hayward A."/>
            <person name="Sun W."/>
            <person name="Li X."/>
            <person name="Schwartz D.C."/>
            <person name="Wang Y."/>
            <person name="Chen S."/>
        </authorList>
    </citation>
    <scope>NUCLEOTIDE SEQUENCE [LARGE SCALE GENOMIC DNA]</scope>
    <source>
        <strain evidence="2 3">ZZ0214-1</strain>
    </source>
</reference>
<organism evidence="2 3">
    <name type="scientific">Ganoderma sinense ZZ0214-1</name>
    <dbReference type="NCBI Taxonomy" id="1077348"/>
    <lineage>
        <taxon>Eukaryota</taxon>
        <taxon>Fungi</taxon>
        <taxon>Dikarya</taxon>
        <taxon>Basidiomycota</taxon>
        <taxon>Agaricomycotina</taxon>
        <taxon>Agaricomycetes</taxon>
        <taxon>Polyporales</taxon>
        <taxon>Polyporaceae</taxon>
        <taxon>Ganoderma</taxon>
    </lineage>
</organism>
<comment type="caution">
    <text evidence="2">The sequence shown here is derived from an EMBL/GenBank/DDBJ whole genome shotgun (WGS) entry which is preliminary data.</text>
</comment>
<evidence type="ECO:0000256" key="1">
    <source>
        <dbReference type="SAM" id="MobiDB-lite"/>
    </source>
</evidence>
<protein>
    <submittedName>
        <fullName evidence="2">Uncharacterized protein</fullName>
    </submittedName>
</protein>